<dbReference type="Proteomes" id="UP001459277">
    <property type="component" value="Unassembled WGS sequence"/>
</dbReference>
<accession>A0AAW2CD79</accession>
<comment type="cofactor">
    <cofactor evidence="12">
        <name>Ca(2+)</name>
        <dbReference type="ChEBI" id="CHEBI:29108"/>
    </cofactor>
    <text evidence="12">Binds 1 Ca(2+) ion. Required for its activity.</text>
</comment>
<dbReference type="InterPro" id="IPR012334">
    <property type="entry name" value="Pectin_lyas_fold"/>
</dbReference>
<evidence type="ECO:0000256" key="6">
    <source>
        <dbReference type="ARBA" id="ARBA00022512"/>
    </source>
</evidence>
<name>A0AAW2CD79_9ROSI</name>
<keyword evidence="10" id="KW-0325">Glycoprotein</keyword>
<keyword evidence="7 12" id="KW-0479">Metal-binding</keyword>
<dbReference type="GO" id="GO:0030570">
    <property type="term" value="F:pectate lyase activity"/>
    <property type="evidence" value="ECO:0007669"/>
    <property type="project" value="UniProtKB-EC"/>
</dbReference>
<sequence>MESIKLRLLLLCAFVAIFPTIMRAHIADFDEVWQERAEEARKAALKAYQPNTQEVLDHFNDHVHKALNGTDSTRRNLGKYEGPCSATNPIDRCWRCQNDWAKHRKRLADCVLGFGRKTTGGKHGKIYVVRDSSDDHLVNPKRGTLRHAVIQPEPLWIIFAHDMRIRLSEELIMTSNKTIDGRGANVHICDGAQITLQYVDNVIIHNLHIHDIKSGNGGLIRDSVNHYGQRSRSDGDGISIFGATNLWIDHISMSNCDDGIIDAIQGSTAITISNCHFTRHNEVMLFGASDSFSGDEIMQITLAFNHFGNGLVQRMPRCRYGFAHVVNNDYNHWLMYAIGGSQHPTIISQGNRFIAPSKSGCKEVTKRDYALESEWRSWNWRSEGDLMENGAFFVESGSSVKTEHKHDVISAKPGNFVMLFGANDSFSGDEVMQITLAFNHFDKGLVQRMPRCRYGFVHVVNNDYTHWLMYAIGGSQHPTILSQGNWFIASPEAACKEREYTPESEWRSWNWSSEGDLMLNGAFFVQSGGPIRNMSKEDKINAKPGTFEVGLTDFAGYLKCDVHKPC</sequence>
<evidence type="ECO:0000256" key="12">
    <source>
        <dbReference type="RuleBase" id="RU361123"/>
    </source>
</evidence>
<keyword evidence="8 12" id="KW-0732">Signal</keyword>
<dbReference type="InterPro" id="IPR007524">
    <property type="entry name" value="Pec_lyase_N"/>
</dbReference>
<dbReference type="InterPro" id="IPR011050">
    <property type="entry name" value="Pectin_lyase_fold/virulence"/>
</dbReference>
<comment type="pathway">
    <text evidence="3 12">Glycan metabolism; pectin degradation; 2-dehydro-3-deoxy-D-gluconate from pectin: step 2/5.</text>
</comment>
<reference evidence="14 15" key="1">
    <citation type="submission" date="2024-01" db="EMBL/GenBank/DDBJ databases">
        <title>A telomere-to-telomere, gap-free genome of sweet tea (Lithocarpus litseifolius).</title>
        <authorList>
            <person name="Zhou J."/>
        </authorList>
    </citation>
    <scope>NUCLEOTIDE SEQUENCE [LARGE SCALE GENOMIC DNA]</scope>
    <source>
        <strain evidence="14">Zhou-2022a</strain>
        <tissue evidence="14">Leaf</tissue>
    </source>
</reference>
<keyword evidence="6" id="KW-0134">Cell wall</keyword>
<dbReference type="GO" id="GO:0046872">
    <property type="term" value="F:metal ion binding"/>
    <property type="evidence" value="ECO:0007669"/>
    <property type="project" value="UniProtKB-KW"/>
</dbReference>
<comment type="catalytic activity">
    <reaction evidence="1 12">
        <text>Eliminative cleavage of (1-&gt;4)-alpha-D-galacturonan to give oligosaccharides with 4-deoxy-alpha-D-galact-4-enuronosyl groups at their non-reducing ends.</text>
        <dbReference type="EC" id="4.2.2.2"/>
    </reaction>
</comment>
<evidence type="ECO:0000313" key="14">
    <source>
        <dbReference type="EMBL" id="KAK9995993.1"/>
    </source>
</evidence>
<protein>
    <recommendedName>
        <fullName evidence="5 12">Pectate lyase</fullName>
        <ecNumber evidence="5 12">4.2.2.2</ecNumber>
    </recommendedName>
</protein>
<evidence type="ECO:0000313" key="15">
    <source>
        <dbReference type="Proteomes" id="UP001459277"/>
    </source>
</evidence>
<evidence type="ECO:0000256" key="9">
    <source>
        <dbReference type="ARBA" id="ARBA00022837"/>
    </source>
</evidence>
<dbReference type="InterPro" id="IPR018082">
    <property type="entry name" value="AmbAllergen"/>
</dbReference>
<dbReference type="EMBL" id="JAZDWU010000007">
    <property type="protein sequence ID" value="KAK9995993.1"/>
    <property type="molecule type" value="Genomic_DNA"/>
</dbReference>
<evidence type="ECO:0000256" key="2">
    <source>
        <dbReference type="ARBA" id="ARBA00004191"/>
    </source>
</evidence>
<dbReference type="Gene3D" id="2.160.20.10">
    <property type="entry name" value="Single-stranded right-handed beta-helix, Pectin lyase-like"/>
    <property type="match status" value="2"/>
</dbReference>
<dbReference type="AlphaFoldDB" id="A0AAW2CD79"/>
<dbReference type="InterPro" id="IPR002022">
    <property type="entry name" value="Pec_lyase"/>
</dbReference>
<comment type="caution">
    <text evidence="14">The sequence shown here is derived from an EMBL/GenBank/DDBJ whole genome shotgun (WGS) entry which is preliminary data.</text>
</comment>
<feature type="chain" id="PRO_5043094837" description="Pectate lyase" evidence="12">
    <location>
        <begin position="25"/>
        <end position="566"/>
    </location>
</feature>
<dbReference type="SMART" id="SM00656">
    <property type="entry name" value="Amb_all"/>
    <property type="match status" value="2"/>
</dbReference>
<evidence type="ECO:0000259" key="13">
    <source>
        <dbReference type="SMART" id="SM00656"/>
    </source>
</evidence>
<organism evidence="14 15">
    <name type="scientific">Lithocarpus litseifolius</name>
    <dbReference type="NCBI Taxonomy" id="425828"/>
    <lineage>
        <taxon>Eukaryota</taxon>
        <taxon>Viridiplantae</taxon>
        <taxon>Streptophyta</taxon>
        <taxon>Embryophyta</taxon>
        <taxon>Tracheophyta</taxon>
        <taxon>Spermatophyta</taxon>
        <taxon>Magnoliopsida</taxon>
        <taxon>eudicotyledons</taxon>
        <taxon>Gunneridae</taxon>
        <taxon>Pentapetalae</taxon>
        <taxon>rosids</taxon>
        <taxon>fabids</taxon>
        <taxon>Fagales</taxon>
        <taxon>Fagaceae</taxon>
        <taxon>Lithocarpus</taxon>
    </lineage>
</organism>
<proteinExistence type="inferred from homology"/>
<feature type="signal peptide" evidence="12">
    <location>
        <begin position="1"/>
        <end position="24"/>
    </location>
</feature>
<evidence type="ECO:0000256" key="10">
    <source>
        <dbReference type="ARBA" id="ARBA00023180"/>
    </source>
</evidence>
<dbReference type="SUPFAM" id="SSF51126">
    <property type="entry name" value="Pectin lyase-like"/>
    <property type="match status" value="2"/>
</dbReference>
<evidence type="ECO:0000256" key="11">
    <source>
        <dbReference type="ARBA" id="ARBA00023239"/>
    </source>
</evidence>
<evidence type="ECO:0000256" key="8">
    <source>
        <dbReference type="ARBA" id="ARBA00022729"/>
    </source>
</evidence>
<feature type="domain" description="Pectate lyase" evidence="13">
    <location>
        <begin position="162"/>
        <end position="359"/>
    </location>
</feature>
<dbReference type="InterPro" id="IPR045032">
    <property type="entry name" value="PEL"/>
</dbReference>
<keyword evidence="11 12" id="KW-0456">Lyase</keyword>
<comment type="similarity">
    <text evidence="4 12">Belongs to the polysaccharide lyase 1 family.</text>
</comment>
<evidence type="ECO:0000256" key="3">
    <source>
        <dbReference type="ARBA" id="ARBA00005220"/>
    </source>
</evidence>
<keyword evidence="9 12" id="KW-0106">Calcium</keyword>
<dbReference type="PANTHER" id="PTHR31683:SF69">
    <property type="entry name" value="PECTATE LYASE 7-RELATED"/>
    <property type="match status" value="1"/>
</dbReference>
<gene>
    <name evidence="14" type="ORF">SO802_020679</name>
</gene>
<evidence type="ECO:0000256" key="4">
    <source>
        <dbReference type="ARBA" id="ARBA00010980"/>
    </source>
</evidence>
<evidence type="ECO:0000256" key="7">
    <source>
        <dbReference type="ARBA" id="ARBA00022723"/>
    </source>
</evidence>
<evidence type="ECO:0000256" key="5">
    <source>
        <dbReference type="ARBA" id="ARBA00012272"/>
    </source>
</evidence>
<dbReference type="PANTHER" id="PTHR31683">
    <property type="entry name" value="PECTATE LYASE 18-RELATED"/>
    <property type="match status" value="1"/>
</dbReference>
<dbReference type="PRINTS" id="PR00807">
    <property type="entry name" value="AMBALLERGEN"/>
</dbReference>
<dbReference type="EC" id="4.2.2.2" evidence="5 12"/>
<feature type="domain" description="Pectate lyase" evidence="13">
    <location>
        <begin position="361"/>
        <end position="493"/>
    </location>
</feature>
<dbReference type="Pfam" id="PF04431">
    <property type="entry name" value="Pec_lyase_N"/>
    <property type="match status" value="1"/>
</dbReference>
<evidence type="ECO:0000256" key="1">
    <source>
        <dbReference type="ARBA" id="ARBA00000695"/>
    </source>
</evidence>
<dbReference type="Pfam" id="PF00544">
    <property type="entry name" value="Pectate_lyase_4"/>
    <property type="match status" value="2"/>
</dbReference>
<keyword evidence="15" id="KW-1185">Reference proteome</keyword>
<comment type="subcellular location">
    <subcellularLocation>
        <location evidence="2">Secreted</location>
        <location evidence="2">Cell wall</location>
    </subcellularLocation>
</comment>
<keyword evidence="6" id="KW-0964">Secreted</keyword>